<organism evidence="2">
    <name type="scientific">Anaerococcus vaginalis</name>
    <dbReference type="NCBI Taxonomy" id="33037"/>
    <lineage>
        <taxon>Bacteria</taxon>
        <taxon>Bacillati</taxon>
        <taxon>Bacillota</taxon>
        <taxon>Tissierellia</taxon>
        <taxon>Tissierellales</taxon>
        <taxon>Peptoniphilaceae</taxon>
        <taxon>Anaerococcus</taxon>
    </lineage>
</organism>
<evidence type="ECO:0000259" key="1">
    <source>
        <dbReference type="Pfam" id="PF03572"/>
    </source>
</evidence>
<dbReference type="RefSeq" id="WP_156329116.1">
    <property type="nucleotide sequence ID" value="NZ_CACRSW010000026.1"/>
</dbReference>
<sequence length="464" mass="54219">MKKKSKISILFLAIIILFSSCAQRRINYLEKRKDSLISEKKPKEKKIIKINPDKIDEFKSIEAYMAWYKKLDGPCKLVFENKVEKKELSQEEMVEDFNYLFNEIRDNYPFFGVLKRQYGVDFLANYSKYLSEIKFCKNDQEFTNTMGKIMEDLHNDHATIAQKDYVEETLEYYSHFWTDPSMYYEFLTLNKESVRDRYGVDGVQSNKADRKKIRRRSLYTENSSENMEVKMLAPSLGLIKIKEMLAEYELSEDMKKLDKFLEENQDLKTIIIDIRENSGGNIEYWQEYLLPRLIDKKISVNNHMFFKDGMRTKLLLESEELGFEDISNVNIEKMELEHKEDLKDFSYYSKDKIEITPMKKNKFKGDLYLLVDEGVYSAAEGMANFCKNAKIAKLVGKKTGGDGVTLGLINDVCPNSGLVFTYTNTLGYAPDGMINEEEKTNPDINTESLNESIDTIKKLEKIEE</sequence>
<dbReference type="PROSITE" id="PS51257">
    <property type="entry name" value="PROKAR_LIPOPROTEIN"/>
    <property type="match status" value="1"/>
</dbReference>
<dbReference type="AlphaFoldDB" id="A0A6N2TF16"/>
<dbReference type="Pfam" id="PF03572">
    <property type="entry name" value="Peptidase_S41"/>
    <property type="match status" value="1"/>
</dbReference>
<reference evidence="2" key="1">
    <citation type="submission" date="2019-11" db="EMBL/GenBank/DDBJ databases">
        <authorList>
            <person name="Feng L."/>
        </authorList>
    </citation>
    <scope>NUCLEOTIDE SEQUENCE</scope>
    <source>
        <strain evidence="2">AvaginalisLFYP127</strain>
    </source>
</reference>
<proteinExistence type="predicted"/>
<accession>A0A6N2TF16</accession>
<dbReference type="GO" id="GO:0008236">
    <property type="term" value="F:serine-type peptidase activity"/>
    <property type="evidence" value="ECO:0007669"/>
    <property type="project" value="InterPro"/>
</dbReference>
<dbReference type="GO" id="GO:0006508">
    <property type="term" value="P:proteolysis"/>
    <property type="evidence" value="ECO:0007669"/>
    <property type="project" value="InterPro"/>
</dbReference>
<evidence type="ECO:0000313" key="2">
    <source>
        <dbReference type="EMBL" id="VYT03212.1"/>
    </source>
</evidence>
<dbReference type="Gene3D" id="3.30.750.44">
    <property type="match status" value="1"/>
</dbReference>
<dbReference type="InterPro" id="IPR005151">
    <property type="entry name" value="Tail-specific_protease"/>
</dbReference>
<dbReference type="InterPro" id="IPR029045">
    <property type="entry name" value="ClpP/crotonase-like_dom_sf"/>
</dbReference>
<name>A0A6N2TF16_9FIRM</name>
<gene>
    <name evidence="2" type="ORF">AVLFYP127_00573</name>
</gene>
<protein>
    <submittedName>
        <fullName evidence="2">Peptidase family S41</fullName>
    </submittedName>
</protein>
<dbReference type="SUPFAM" id="SSF52096">
    <property type="entry name" value="ClpP/crotonase"/>
    <property type="match status" value="1"/>
</dbReference>
<dbReference type="Gene3D" id="3.90.226.10">
    <property type="entry name" value="2-enoyl-CoA Hydratase, Chain A, domain 1"/>
    <property type="match status" value="1"/>
</dbReference>
<feature type="domain" description="Tail specific protease" evidence="1">
    <location>
        <begin position="236"/>
        <end position="445"/>
    </location>
</feature>
<dbReference type="EMBL" id="CACRSW010000026">
    <property type="protein sequence ID" value="VYT03212.1"/>
    <property type="molecule type" value="Genomic_DNA"/>
</dbReference>